<dbReference type="AlphaFoldDB" id="A9S691"/>
<dbReference type="EMBL" id="ABEU02000010">
    <property type="protein sequence ID" value="PNR46291.1"/>
    <property type="molecule type" value="Genomic_DNA"/>
</dbReference>
<accession>A9S691</accession>
<evidence type="ECO:0000313" key="3">
    <source>
        <dbReference type="Proteomes" id="UP000006727"/>
    </source>
</evidence>
<reference evidence="1 3" key="2">
    <citation type="journal article" date="2018" name="Plant J.">
        <title>The Physcomitrella patens chromosome-scale assembly reveals moss genome structure and evolution.</title>
        <authorList>
            <person name="Lang D."/>
            <person name="Ullrich K.K."/>
            <person name="Murat F."/>
            <person name="Fuchs J."/>
            <person name="Jenkins J."/>
            <person name="Haas F.B."/>
            <person name="Piednoel M."/>
            <person name="Gundlach H."/>
            <person name="Van Bel M."/>
            <person name="Meyberg R."/>
            <person name="Vives C."/>
            <person name="Morata J."/>
            <person name="Symeonidi A."/>
            <person name="Hiss M."/>
            <person name="Muchero W."/>
            <person name="Kamisugi Y."/>
            <person name="Saleh O."/>
            <person name="Blanc G."/>
            <person name="Decker E.L."/>
            <person name="van Gessel N."/>
            <person name="Grimwood J."/>
            <person name="Hayes R.D."/>
            <person name="Graham S.W."/>
            <person name="Gunter L.E."/>
            <person name="McDaniel S.F."/>
            <person name="Hoernstein S.N.W."/>
            <person name="Larsson A."/>
            <person name="Li F.W."/>
            <person name="Perroud P.F."/>
            <person name="Phillips J."/>
            <person name="Ranjan P."/>
            <person name="Rokshar D.S."/>
            <person name="Rothfels C.J."/>
            <person name="Schneider L."/>
            <person name="Shu S."/>
            <person name="Stevenson D.W."/>
            <person name="Thummler F."/>
            <person name="Tillich M."/>
            <person name="Villarreal Aguilar J.C."/>
            <person name="Widiez T."/>
            <person name="Wong G.K."/>
            <person name="Wymore A."/>
            <person name="Zhang Y."/>
            <person name="Zimmer A.D."/>
            <person name="Quatrano R.S."/>
            <person name="Mayer K.F.X."/>
            <person name="Goodstein D."/>
            <person name="Casacuberta J.M."/>
            <person name="Vandepoele K."/>
            <person name="Reski R."/>
            <person name="Cuming A.C."/>
            <person name="Tuskan G.A."/>
            <person name="Maumus F."/>
            <person name="Salse J."/>
            <person name="Schmutz J."/>
            <person name="Rensing S.A."/>
        </authorList>
    </citation>
    <scope>NUCLEOTIDE SEQUENCE [LARGE SCALE GENOMIC DNA]</scope>
    <source>
        <strain evidence="2 3">cv. Gransden 2004</strain>
    </source>
</reference>
<sequence length="162" mass="18228">MSSYLLKKNKIRLLLEPESANTGTRSYLAPSKCNLFVSYPTDAWSLFSFQGPSCATCEDFVDHELYGLIAMLALRLEKCVLDVRWDSHVHKMSHPLNKLQSVKLVVCDKYKRIMIVNKDGVQETAPRTDGYFIKSEIVTIIKSGLVTISKCKIVTICSCSVC</sequence>
<dbReference type="HOGENOM" id="CLU_1638224_0_0_1"/>
<dbReference type="PaxDb" id="3218-PP1S51_168V6.1"/>
<proteinExistence type="predicted"/>
<reference evidence="1 3" key="1">
    <citation type="journal article" date="2008" name="Science">
        <title>The Physcomitrella genome reveals evolutionary insights into the conquest of land by plants.</title>
        <authorList>
            <person name="Rensing S."/>
            <person name="Lang D."/>
            <person name="Zimmer A."/>
            <person name="Terry A."/>
            <person name="Salamov A."/>
            <person name="Shapiro H."/>
            <person name="Nishiyama T."/>
            <person name="Perroud P.-F."/>
            <person name="Lindquist E."/>
            <person name="Kamisugi Y."/>
            <person name="Tanahashi T."/>
            <person name="Sakakibara K."/>
            <person name="Fujita T."/>
            <person name="Oishi K."/>
            <person name="Shin-I T."/>
            <person name="Kuroki Y."/>
            <person name="Toyoda A."/>
            <person name="Suzuki Y."/>
            <person name="Hashimoto A."/>
            <person name="Yamaguchi K."/>
            <person name="Sugano A."/>
            <person name="Kohara Y."/>
            <person name="Fujiyama A."/>
            <person name="Anterola A."/>
            <person name="Aoki S."/>
            <person name="Ashton N."/>
            <person name="Barbazuk W.B."/>
            <person name="Barker E."/>
            <person name="Bennetzen J."/>
            <person name="Bezanilla M."/>
            <person name="Blankenship R."/>
            <person name="Cho S.H."/>
            <person name="Dutcher S."/>
            <person name="Estelle M."/>
            <person name="Fawcett J.A."/>
            <person name="Gundlach H."/>
            <person name="Hanada K."/>
            <person name="Heyl A."/>
            <person name="Hicks K.A."/>
            <person name="Hugh J."/>
            <person name="Lohr M."/>
            <person name="Mayer K."/>
            <person name="Melkozernov A."/>
            <person name="Murata T."/>
            <person name="Nelson D."/>
            <person name="Pils B."/>
            <person name="Prigge M."/>
            <person name="Reiss B."/>
            <person name="Renner T."/>
            <person name="Rombauts S."/>
            <person name="Rushton P."/>
            <person name="Sanderfoot A."/>
            <person name="Schween G."/>
            <person name="Shiu S.-H."/>
            <person name="Stueber K."/>
            <person name="Theodoulou F.L."/>
            <person name="Tu H."/>
            <person name="Van de Peer Y."/>
            <person name="Verrier P.J."/>
            <person name="Waters E."/>
            <person name="Wood A."/>
            <person name="Yang L."/>
            <person name="Cove D."/>
            <person name="Cuming A."/>
            <person name="Hasebe M."/>
            <person name="Lucas S."/>
            <person name="Mishler D.B."/>
            <person name="Reski R."/>
            <person name="Grigoriev I."/>
            <person name="Quatrano R.S."/>
            <person name="Boore J.L."/>
        </authorList>
    </citation>
    <scope>NUCLEOTIDE SEQUENCE [LARGE SCALE GENOMIC DNA]</scope>
    <source>
        <strain evidence="2 3">cv. Gransden 2004</strain>
    </source>
</reference>
<protein>
    <submittedName>
        <fullName evidence="1 2">Uncharacterized protein</fullName>
    </submittedName>
</protein>
<dbReference type="STRING" id="3218.A9S691"/>
<keyword evidence="3" id="KW-1185">Reference proteome</keyword>
<dbReference type="InParanoid" id="A9S691"/>
<evidence type="ECO:0000313" key="1">
    <source>
        <dbReference type="EMBL" id="PNR46291.1"/>
    </source>
</evidence>
<name>A9S691_PHYPA</name>
<organism evidence="1">
    <name type="scientific">Physcomitrium patens</name>
    <name type="common">Spreading-leaved earth moss</name>
    <name type="synonym">Physcomitrella patens</name>
    <dbReference type="NCBI Taxonomy" id="3218"/>
    <lineage>
        <taxon>Eukaryota</taxon>
        <taxon>Viridiplantae</taxon>
        <taxon>Streptophyta</taxon>
        <taxon>Embryophyta</taxon>
        <taxon>Bryophyta</taxon>
        <taxon>Bryophytina</taxon>
        <taxon>Bryopsida</taxon>
        <taxon>Funariidae</taxon>
        <taxon>Funariales</taxon>
        <taxon>Funariaceae</taxon>
        <taxon>Physcomitrium</taxon>
    </lineage>
</organism>
<dbReference type="Proteomes" id="UP000006727">
    <property type="component" value="Chromosome 10"/>
</dbReference>
<reference evidence="2" key="3">
    <citation type="submission" date="2020-12" db="UniProtKB">
        <authorList>
            <consortium name="EnsemblPlants"/>
        </authorList>
    </citation>
    <scope>IDENTIFICATION</scope>
</reference>
<gene>
    <name evidence="1" type="ORF">PHYPA_013410</name>
</gene>
<dbReference type="EnsemblPlants" id="Pp3c10_4350V3.1">
    <property type="protein sequence ID" value="Pp3c10_4350V3.1"/>
    <property type="gene ID" value="Pp3c10_4350"/>
</dbReference>
<evidence type="ECO:0000313" key="2">
    <source>
        <dbReference type="EnsemblPlants" id="Pp3c10_4350V3.1"/>
    </source>
</evidence>
<dbReference type="Gramene" id="Pp3c10_4350V3.1">
    <property type="protein sequence ID" value="Pp3c10_4350V3.1"/>
    <property type="gene ID" value="Pp3c10_4350"/>
</dbReference>